<dbReference type="Pfam" id="PF22725">
    <property type="entry name" value="GFO_IDH_MocA_C3"/>
    <property type="match status" value="1"/>
</dbReference>
<organism evidence="5 6">
    <name type="scientific">Aspergillus wentii DTO 134E9</name>
    <dbReference type="NCBI Taxonomy" id="1073089"/>
    <lineage>
        <taxon>Eukaryota</taxon>
        <taxon>Fungi</taxon>
        <taxon>Dikarya</taxon>
        <taxon>Ascomycota</taxon>
        <taxon>Pezizomycotina</taxon>
        <taxon>Eurotiomycetes</taxon>
        <taxon>Eurotiomycetidae</taxon>
        <taxon>Eurotiales</taxon>
        <taxon>Aspergillaceae</taxon>
        <taxon>Aspergillus</taxon>
        <taxon>Aspergillus subgen. Cremei</taxon>
    </lineage>
</organism>
<sequence length="349" mass="38580">MSSKLNIGVVGIGRMGQRHALNILHRVPRARLLCVCSPAPHEIEWAQQQLQPEGVQVFADFDEMIATPGLQAVVIASSTHLHVMHTLAAMERGLHVLCEKPISTDAKVLESLIERTKTTPTTRLMVAFVRRFEKNYTDARSKIASGVIGQPLVIRSQGTEKLDKTGYFIDYARVSGGIFLDTVIHDIDLTLSFFGDDMVPKSCYATGLISHHHEMAEFHDVDNAVGVVEFWDGRIAHYYHSRTTLHGYDNCTEIVGTEGKIGINLIPTVNKVQVSGANGIVCEAFPSWMDQYQEAFVAEMDAFAEAILDGKELPLKLEAALTGLKIARALQDSVVSGKKIEFHENGERK</sequence>
<evidence type="ECO:0008006" key="7">
    <source>
        <dbReference type="Google" id="ProtNLM"/>
    </source>
</evidence>
<dbReference type="SUPFAM" id="SSF51735">
    <property type="entry name" value="NAD(P)-binding Rossmann-fold domains"/>
    <property type="match status" value="1"/>
</dbReference>
<dbReference type="STRING" id="1073089.A0A1L9RG29"/>
<dbReference type="InterPro" id="IPR055170">
    <property type="entry name" value="GFO_IDH_MocA-like_dom"/>
</dbReference>
<dbReference type="AlphaFoldDB" id="A0A1L9RG29"/>
<keyword evidence="2" id="KW-0560">Oxidoreductase</keyword>
<dbReference type="InterPro" id="IPR000683">
    <property type="entry name" value="Gfo/Idh/MocA-like_OxRdtase_N"/>
</dbReference>
<dbReference type="VEuPathDB" id="FungiDB:ASPWEDRAFT_113017"/>
<dbReference type="GO" id="GO:0016491">
    <property type="term" value="F:oxidoreductase activity"/>
    <property type="evidence" value="ECO:0007669"/>
    <property type="project" value="UniProtKB-KW"/>
</dbReference>
<dbReference type="PANTHER" id="PTHR42840">
    <property type="entry name" value="NAD(P)-BINDING ROSSMANN-FOLD SUPERFAMILY PROTEIN-RELATED"/>
    <property type="match status" value="1"/>
</dbReference>
<feature type="domain" description="GFO/IDH/MocA-like oxidoreductase" evidence="4">
    <location>
        <begin position="137"/>
        <end position="261"/>
    </location>
</feature>
<dbReference type="InterPro" id="IPR036291">
    <property type="entry name" value="NAD(P)-bd_dom_sf"/>
</dbReference>
<dbReference type="OrthoDB" id="446809at2759"/>
<dbReference type="GO" id="GO:0005737">
    <property type="term" value="C:cytoplasm"/>
    <property type="evidence" value="ECO:0007669"/>
    <property type="project" value="TreeGrafter"/>
</dbReference>
<evidence type="ECO:0000256" key="1">
    <source>
        <dbReference type="ARBA" id="ARBA00010928"/>
    </source>
</evidence>
<reference evidence="6" key="1">
    <citation type="journal article" date="2017" name="Genome Biol.">
        <title>Comparative genomics reveals high biological diversity and specific adaptations in the industrially and medically important fungal genus Aspergillus.</title>
        <authorList>
            <person name="de Vries R.P."/>
            <person name="Riley R."/>
            <person name="Wiebenga A."/>
            <person name="Aguilar-Osorio G."/>
            <person name="Amillis S."/>
            <person name="Uchima C.A."/>
            <person name="Anderluh G."/>
            <person name="Asadollahi M."/>
            <person name="Askin M."/>
            <person name="Barry K."/>
            <person name="Battaglia E."/>
            <person name="Bayram O."/>
            <person name="Benocci T."/>
            <person name="Braus-Stromeyer S.A."/>
            <person name="Caldana C."/>
            <person name="Canovas D."/>
            <person name="Cerqueira G.C."/>
            <person name="Chen F."/>
            <person name="Chen W."/>
            <person name="Choi C."/>
            <person name="Clum A."/>
            <person name="Dos Santos R.A."/>
            <person name="Damasio A.R."/>
            <person name="Diallinas G."/>
            <person name="Emri T."/>
            <person name="Fekete E."/>
            <person name="Flipphi M."/>
            <person name="Freyberg S."/>
            <person name="Gallo A."/>
            <person name="Gournas C."/>
            <person name="Habgood R."/>
            <person name="Hainaut M."/>
            <person name="Harispe M.L."/>
            <person name="Henrissat B."/>
            <person name="Hilden K.S."/>
            <person name="Hope R."/>
            <person name="Hossain A."/>
            <person name="Karabika E."/>
            <person name="Karaffa L."/>
            <person name="Karanyi Z."/>
            <person name="Krasevec N."/>
            <person name="Kuo A."/>
            <person name="Kusch H."/>
            <person name="LaButti K."/>
            <person name="Lagendijk E.L."/>
            <person name="Lapidus A."/>
            <person name="Levasseur A."/>
            <person name="Lindquist E."/>
            <person name="Lipzen A."/>
            <person name="Logrieco A.F."/>
            <person name="MacCabe A."/>
            <person name="Maekelae M.R."/>
            <person name="Malavazi I."/>
            <person name="Melin P."/>
            <person name="Meyer V."/>
            <person name="Mielnichuk N."/>
            <person name="Miskei M."/>
            <person name="Molnar A.P."/>
            <person name="Mule G."/>
            <person name="Ngan C.Y."/>
            <person name="Orejas M."/>
            <person name="Orosz E."/>
            <person name="Ouedraogo J.P."/>
            <person name="Overkamp K.M."/>
            <person name="Park H.-S."/>
            <person name="Perrone G."/>
            <person name="Piumi F."/>
            <person name="Punt P.J."/>
            <person name="Ram A.F."/>
            <person name="Ramon A."/>
            <person name="Rauscher S."/>
            <person name="Record E."/>
            <person name="Riano-Pachon D.M."/>
            <person name="Robert V."/>
            <person name="Roehrig J."/>
            <person name="Ruller R."/>
            <person name="Salamov A."/>
            <person name="Salih N.S."/>
            <person name="Samson R.A."/>
            <person name="Sandor E."/>
            <person name="Sanguinetti M."/>
            <person name="Schuetze T."/>
            <person name="Sepcic K."/>
            <person name="Shelest E."/>
            <person name="Sherlock G."/>
            <person name="Sophianopoulou V."/>
            <person name="Squina F.M."/>
            <person name="Sun H."/>
            <person name="Susca A."/>
            <person name="Todd R.B."/>
            <person name="Tsang A."/>
            <person name="Unkles S.E."/>
            <person name="van de Wiele N."/>
            <person name="van Rossen-Uffink D."/>
            <person name="Oliveira J.V."/>
            <person name="Vesth T.C."/>
            <person name="Visser J."/>
            <person name="Yu J.-H."/>
            <person name="Zhou M."/>
            <person name="Andersen M.R."/>
            <person name="Archer D.B."/>
            <person name="Baker S.E."/>
            <person name="Benoit I."/>
            <person name="Brakhage A.A."/>
            <person name="Braus G.H."/>
            <person name="Fischer R."/>
            <person name="Frisvad J.C."/>
            <person name="Goldman G.H."/>
            <person name="Houbraken J."/>
            <person name="Oakley B."/>
            <person name="Pocsi I."/>
            <person name="Scazzocchio C."/>
            <person name="Seiboth B."/>
            <person name="vanKuyk P.A."/>
            <person name="Wortman J."/>
            <person name="Dyer P.S."/>
            <person name="Grigoriev I.V."/>
        </authorList>
    </citation>
    <scope>NUCLEOTIDE SEQUENCE [LARGE SCALE GENOMIC DNA]</scope>
    <source>
        <strain evidence="6">DTO 134E9</strain>
    </source>
</reference>
<dbReference type="Pfam" id="PF01408">
    <property type="entry name" value="GFO_IDH_MocA"/>
    <property type="match status" value="1"/>
</dbReference>
<dbReference type="RefSeq" id="XP_040687503.1">
    <property type="nucleotide sequence ID" value="XM_040828376.1"/>
</dbReference>
<name>A0A1L9RG29_ASPWE</name>
<dbReference type="SUPFAM" id="SSF55347">
    <property type="entry name" value="Glyceraldehyde-3-phosphate dehydrogenase-like, C-terminal domain"/>
    <property type="match status" value="1"/>
</dbReference>
<evidence type="ECO:0000259" key="4">
    <source>
        <dbReference type="Pfam" id="PF22725"/>
    </source>
</evidence>
<evidence type="ECO:0000313" key="5">
    <source>
        <dbReference type="EMBL" id="OJJ33827.1"/>
    </source>
</evidence>
<dbReference type="Gene3D" id="3.40.50.720">
    <property type="entry name" value="NAD(P)-binding Rossmann-like Domain"/>
    <property type="match status" value="1"/>
</dbReference>
<dbReference type="GeneID" id="63744224"/>
<dbReference type="PANTHER" id="PTHR42840:SF3">
    <property type="entry name" value="BINDING ROSSMANN FOLD OXIDOREDUCTASE, PUTATIVE (AFU_ORTHOLOGUE AFUA_2G10240)-RELATED"/>
    <property type="match status" value="1"/>
</dbReference>
<accession>A0A1L9RG29</accession>
<keyword evidence="6" id="KW-1185">Reference proteome</keyword>
<evidence type="ECO:0000256" key="2">
    <source>
        <dbReference type="ARBA" id="ARBA00023002"/>
    </source>
</evidence>
<feature type="domain" description="Gfo/Idh/MocA-like oxidoreductase N-terminal" evidence="3">
    <location>
        <begin position="5"/>
        <end position="126"/>
    </location>
</feature>
<proteinExistence type="inferred from homology"/>
<dbReference type="GO" id="GO:0000166">
    <property type="term" value="F:nucleotide binding"/>
    <property type="evidence" value="ECO:0007669"/>
    <property type="project" value="InterPro"/>
</dbReference>
<dbReference type="Gene3D" id="3.30.360.10">
    <property type="entry name" value="Dihydrodipicolinate Reductase, domain 2"/>
    <property type="match status" value="1"/>
</dbReference>
<dbReference type="Proteomes" id="UP000184383">
    <property type="component" value="Unassembled WGS sequence"/>
</dbReference>
<protein>
    <recommendedName>
        <fullName evidence="7">Gfo/Idh/MocA-like oxidoreductase N-terminal domain-containing protein</fullName>
    </recommendedName>
</protein>
<comment type="similarity">
    <text evidence="1">Belongs to the Gfo/Idh/MocA family.</text>
</comment>
<dbReference type="EMBL" id="KV878213">
    <property type="protein sequence ID" value="OJJ33827.1"/>
    <property type="molecule type" value="Genomic_DNA"/>
</dbReference>
<evidence type="ECO:0000259" key="3">
    <source>
        <dbReference type="Pfam" id="PF01408"/>
    </source>
</evidence>
<gene>
    <name evidence="5" type="ORF">ASPWEDRAFT_113017</name>
</gene>
<evidence type="ECO:0000313" key="6">
    <source>
        <dbReference type="Proteomes" id="UP000184383"/>
    </source>
</evidence>
<dbReference type="GO" id="GO:0006740">
    <property type="term" value="P:NADPH regeneration"/>
    <property type="evidence" value="ECO:0007669"/>
    <property type="project" value="TreeGrafter"/>
</dbReference>